<dbReference type="PANTHER" id="PTHR45740">
    <property type="entry name" value="POLY [ADP-RIBOSE] POLYMERASE"/>
    <property type="match status" value="1"/>
</dbReference>
<dbReference type="PANTHER" id="PTHR45740:SF6">
    <property type="entry name" value="PROTEIN MONO-ADP-RIBOSYLTRANSFERASE PARP12"/>
    <property type="match status" value="1"/>
</dbReference>
<keyword evidence="4" id="KW-0863">Zinc-finger</keyword>
<dbReference type="PROSITE" id="PS51059">
    <property type="entry name" value="PARP_CATALYTIC"/>
    <property type="match status" value="1"/>
</dbReference>
<dbReference type="InterPro" id="IPR000571">
    <property type="entry name" value="Znf_CCCH"/>
</dbReference>
<dbReference type="GO" id="GO:1990404">
    <property type="term" value="F:NAD+-protein mono-ADP-ribosyltransferase activity"/>
    <property type="evidence" value="ECO:0007669"/>
    <property type="project" value="TreeGrafter"/>
</dbReference>
<feature type="domain" description="C3H1-type" evidence="6">
    <location>
        <begin position="194"/>
        <end position="221"/>
    </location>
</feature>
<evidence type="ECO:0000313" key="11">
    <source>
        <dbReference type="RefSeq" id="XP_055368063.1"/>
    </source>
</evidence>
<keyword evidence="2" id="KW-0539">Nucleus</keyword>
<protein>
    <submittedName>
        <fullName evidence="10 11">Protein mono-ADP-ribosyltransferase TIPARP-like</fullName>
    </submittedName>
</protein>
<dbReference type="Pfam" id="PF00644">
    <property type="entry name" value="PARP"/>
    <property type="match status" value="1"/>
</dbReference>
<dbReference type="InterPro" id="IPR012317">
    <property type="entry name" value="Poly(ADP-ribose)pol_cat_dom"/>
</dbReference>
<dbReference type="AlphaFoldDB" id="A0A6P7NIE7"/>
<dbReference type="Pfam" id="PF02825">
    <property type="entry name" value="WWE"/>
    <property type="match status" value="1"/>
</dbReference>
<evidence type="ECO:0000256" key="3">
    <source>
        <dbReference type="ARBA" id="ARBA00024347"/>
    </source>
</evidence>
<evidence type="ECO:0000256" key="2">
    <source>
        <dbReference type="ARBA" id="ARBA00023242"/>
    </source>
</evidence>
<comment type="subcellular location">
    <subcellularLocation>
        <location evidence="1">Nucleus</location>
    </subcellularLocation>
</comment>
<dbReference type="SUPFAM" id="SSF117839">
    <property type="entry name" value="WWE domain"/>
    <property type="match status" value="1"/>
</dbReference>
<dbReference type="InterPro" id="IPR004170">
    <property type="entry name" value="WWE_dom"/>
</dbReference>
<gene>
    <name evidence="10 11" type="primary">LOC114863007</name>
</gene>
<evidence type="ECO:0000313" key="9">
    <source>
        <dbReference type="Proteomes" id="UP000515150"/>
    </source>
</evidence>
<dbReference type="GO" id="GO:0008270">
    <property type="term" value="F:zinc ion binding"/>
    <property type="evidence" value="ECO:0007669"/>
    <property type="project" value="UniProtKB-KW"/>
</dbReference>
<dbReference type="SUPFAM" id="SSF56399">
    <property type="entry name" value="ADP-ribosylation"/>
    <property type="match status" value="1"/>
</dbReference>
<dbReference type="RefSeq" id="XP_055368063.1">
    <property type="nucleotide sequence ID" value="XM_055512088.1"/>
</dbReference>
<evidence type="ECO:0000259" key="6">
    <source>
        <dbReference type="PROSITE" id="PS50103"/>
    </source>
</evidence>
<accession>A0A6P7NIE7</accession>
<evidence type="ECO:0000256" key="1">
    <source>
        <dbReference type="ARBA" id="ARBA00004123"/>
    </source>
</evidence>
<comment type="similarity">
    <text evidence="3">Belongs to the ARTD/PARP family.</text>
</comment>
<feature type="zinc finger region" description="C3H1-type" evidence="4">
    <location>
        <begin position="194"/>
        <end position="221"/>
    </location>
</feature>
<name>A0A6P7NIE7_BETSP</name>
<dbReference type="GeneID" id="114863007"/>
<dbReference type="InterPro" id="IPR037197">
    <property type="entry name" value="WWE_dom_sf"/>
</dbReference>
<feature type="domain" description="WWE" evidence="7">
    <location>
        <begin position="290"/>
        <end position="367"/>
    </location>
</feature>
<evidence type="ECO:0000256" key="4">
    <source>
        <dbReference type="PROSITE-ProRule" id="PRU00723"/>
    </source>
</evidence>
<dbReference type="Gene3D" id="3.30.720.50">
    <property type="match status" value="1"/>
</dbReference>
<dbReference type="InterPro" id="IPR051712">
    <property type="entry name" value="ARTD-AVP"/>
</dbReference>
<dbReference type="Gene3D" id="3.90.228.10">
    <property type="match status" value="1"/>
</dbReference>
<dbReference type="PROSITE" id="PS50103">
    <property type="entry name" value="ZF_C3H1"/>
    <property type="match status" value="1"/>
</dbReference>
<dbReference type="GO" id="GO:0003950">
    <property type="term" value="F:NAD+ poly-ADP-ribosyltransferase activity"/>
    <property type="evidence" value="ECO:0007669"/>
    <property type="project" value="InterPro"/>
</dbReference>
<evidence type="ECO:0000259" key="8">
    <source>
        <dbReference type="PROSITE" id="PS51059"/>
    </source>
</evidence>
<dbReference type="PROSITE" id="PS50918">
    <property type="entry name" value="WWE"/>
    <property type="match status" value="1"/>
</dbReference>
<keyword evidence="4" id="KW-0479">Metal-binding</keyword>
<keyword evidence="9" id="KW-1185">Reference proteome</keyword>
<dbReference type="InParanoid" id="A0A6P7NIE7"/>
<proteinExistence type="inferred from homology"/>
<reference evidence="10 11" key="1">
    <citation type="submission" date="2025-04" db="UniProtKB">
        <authorList>
            <consortium name="RefSeq"/>
        </authorList>
    </citation>
    <scope>IDENTIFICATION</scope>
</reference>
<keyword evidence="4" id="KW-0862">Zinc</keyword>
<feature type="region of interest" description="Disordered" evidence="5">
    <location>
        <begin position="1"/>
        <end position="24"/>
    </location>
</feature>
<evidence type="ECO:0000313" key="10">
    <source>
        <dbReference type="RefSeq" id="XP_029019641.1"/>
    </source>
</evidence>
<evidence type="ECO:0000256" key="5">
    <source>
        <dbReference type="SAM" id="MobiDB-lite"/>
    </source>
</evidence>
<evidence type="ECO:0000259" key="7">
    <source>
        <dbReference type="PROSITE" id="PS50918"/>
    </source>
</evidence>
<feature type="domain" description="PARP catalytic" evidence="8">
    <location>
        <begin position="412"/>
        <end position="616"/>
    </location>
</feature>
<dbReference type="Proteomes" id="UP000515150">
    <property type="component" value="Chromosome 9"/>
</dbReference>
<dbReference type="RefSeq" id="XP_029019641.1">
    <property type="nucleotide sequence ID" value="XM_029163808.3"/>
</dbReference>
<sequence>MAGVSSTSGAKRKMAAQESDHPPEPLKITLLSSALLLEIPAETNTSLPVWEAMRSQHVDVTWTVRPYSISVHFTPAVPKQGTSAVKSKTGVLGQSSTFSPIASQQHGRCQSAPCVLLTFPQGTQLMMPNPPAHPQADSITVSLPLIFTQPQTTQQPTQQPGWVPVSIPTPTTAPTKMHDSSKPPVLSTFHTKYSSEVKICDNFLLNTCSEGGKCRKHHTPYPFHWQLWCPTNHQWVDVSPRAQILLERTYCNVSHDVIFLKDGNCCFTLSCDSMELDDSLKYDAIRRLENSSDESDNRYFPSKWKIYWWGNTSWVEYHKSVSTLLLEKVRKKDTSCFFNIGSEQYKLDIIRMIQTNVHTGFERRVRCRPMYRSPESMQPHLQTGITDPTEAPLDPSRANFSVDPLEEFSSWYPPVWHLPSDEDFSLVDVPAGTVAYRRVQDLFYESMPETSVDIISIQQIQNLLHWDRYQRQKVHMQKQDPKEPLERHLFHGTGKEASEDICHNNFDARMAGLHGTSCGSGSYFSTTSSYSNTFSNQLGKDEVCHMFLAKVLVGKVCIGGHDMHRPPPVHYRKQYLLYDACVDNMDKPTMFVVFDSCQCYPYYLIKYKALCLEIDI</sequence>
<organism evidence="9 10">
    <name type="scientific">Betta splendens</name>
    <name type="common">Siamese fighting fish</name>
    <dbReference type="NCBI Taxonomy" id="158456"/>
    <lineage>
        <taxon>Eukaryota</taxon>
        <taxon>Metazoa</taxon>
        <taxon>Chordata</taxon>
        <taxon>Craniata</taxon>
        <taxon>Vertebrata</taxon>
        <taxon>Euteleostomi</taxon>
        <taxon>Actinopterygii</taxon>
        <taxon>Neopterygii</taxon>
        <taxon>Teleostei</taxon>
        <taxon>Neoteleostei</taxon>
        <taxon>Acanthomorphata</taxon>
        <taxon>Anabantaria</taxon>
        <taxon>Anabantiformes</taxon>
        <taxon>Anabantoidei</taxon>
        <taxon>Osphronemidae</taxon>
        <taxon>Betta</taxon>
    </lineage>
</organism>
<dbReference type="OrthoDB" id="6133115at2759"/>
<dbReference type="GO" id="GO:0005634">
    <property type="term" value="C:nucleus"/>
    <property type="evidence" value="ECO:0007669"/>
    <property type="project" value="UniProtKB-SubCell"/>
</dbReference>
<dbReference type="KEGG" id="bspl:114863007"/>